<evidence type="ECO:0000259" key="5">
    <source>
        <dbReference type="Pfam" id="PF13847"/>
    </source>
</evidence>
<dbReference type="GO" id="GO:0032259">
    <property type="term" value="P:methylation"/>
    <property type="evidence" value="ECO:0007669"/>
    <property type="project" value="UniProtKB-KW"/>
</dbReference>
<evidence type="ECO:0000256" key="1">
    <source>
        <dbReference type="ARBA" id="ARBA00008361"/>
    </source>
</evidence>
<evidence type="ECO:0000256" key="2">
    <source>
        <dbReference type="ARBA" id="ARBA00022603"/>
    </source>
</evidence>
<evidence type="ECO:0000256" key="3">
    <source>
        <dbReference type="ARBA" id="ARBA00022679"/>
    </source>
</evidence>
<keyword evidence="7" id="KW-1185">Reference proteome</keyword>
<dbReference type="SUPFAM" id="SSF53335">
    <property type="entry name" value="S-adenosyl-L-methionine-dependent methyltransferases"/>
    <property type="match status" value="2"/>
</dbReference>
<name>A0AAV4V6W5_CAEEX</name>
<dbReference type="Pfam" id="PF08241">
    <property type="entry name" value="Methyltransf_11"/>
    <property type="match status" value="1"/>
</dbReference>
<feature type="domain" description="Methyltransferase" evidence="5">
    <location>
        <begin position="36"/>
        <end position="102"/>
    </location>
</feature>
<dbReference type="InterPro" id="IPR025714">
    <property type="entry name" value="Methyltranfer_dom"/>
</dbReference>
<dbReference type="Gene3D" id="3.40.50.150">
    <property type="entry name" value="Vaccinia Virus protein VP39"/>
    <property type="match status" value="2"/>
</dbReference>
<sequence>MTLDAELYNTRPIPFDNVKLFFKDTLPQLGFGKSNEKEIVFDVGCGPGGSTYQLVLPLFRFLEKLFAIDMLPNMIEMARKHNSHPKYRGTEWLTFLAASAEEALSPFPYRDNPHAISKCCIDVTHLSLPRGQVYLFRFLEKLFAVDMLPNMIEMARKHNSHPNIEYRVANIEDWSTVKEWEDQITKVVSIYCFHWLKDIRKGFYNMHRLLKTDGEAAICFDYTLYGDLRTEDPVSFLRLQDFFASISTVKSHIPVDKREEFKNELFDEMMKLEGRDQNGSPLHRGRIFGTRYEEK</sequence>
<dbReference type="AlphaFoldDB" id="A0AAV4V6W5"/>
<comment type="caution">
    <text evidence="6">The sequence shown here is derived from an EMBL/GenBank/DDBJ whole genome shotgun (WGS) entry which is preliminary data.</text>
</comment>
<dbReference type="GO" id="GO:0008757">
    <property type="term" value="F:S-adenosylmethionine-dependent methyltransferase activity"/>
    <property type="evidence" value="ECO:0007669"/>
    <property type="project" value="InterPro"/>
</dbReference>
<organism evidence="6 7">
    <name type="scientific">Caerostris extrusa</name>
    <name type="common">Bark spider</name>
    <name type="synonym">Caerostris bankana</name>
    <dbReference type="NCBI Taxonomy" id="172846"/>
    <lineage>
        <taxon>Eukaryota</taxon>
        <taxon>Metazoa</taxon>
        <taxon>Ecdysozoa</taxon>
        <taxon>Arthropoda</taxon>
        <taxon>Chelicerata</taxon>
        <taxon>Arachnida</taxon>
        <taxon>Araneae</taxon>
        <taxon>Araneomorphae</taxon>
        <taxon>Entelegynae</taxon>
        <taxon>Araneoidea</taxon>
        <taxon>Araneidae</taxon>
        <taxon>Caerostris</taxon>
    </lineage>
</organism>
<evidence type="ECO:0000259" key="4">
    <source>
        <dbReference type="Pfam" id="PF08241"/>
    </source>
</evidence>
<dbReference type="EMBL" id="BPLR01014020">
    <property type="protein sequence ID" value="GIY65705.1"/>
    <property type="molecule type" value="Genomic_DNA"/>
</dbReference>
<proteinExistence type="inferred from homology"/>
<dbReference type="PANTHER" id="PTHR44942:SF4">
    <property type="entry name" value="METHYLTRANSFERASE TYPE 11 DOMAIN-CONTAINING PROTEIN"/>
    <property type="match status" value="1"/>
</dbReference>
<evidence type="ECO:0000313" key="7">
    <source>
        <dbReference type="Proteomes" id="UP001054945"/>
    </source>
</evidence>
<dbReference type="CDD" id="cd02440">
    <property type="entry name" value="AdoMet_MTases"/>
    <property type="match status" value="2"/>
</dbReference>
<dbReference type="InterPro" id="IPR051052">
    <property type="entry name" value="Diverse_substrate_MTase"/>
</dbReference>
<accession>A0AAV4V6W5</accession>
<dbReference type="Pfam" id="PF13847">
    <property type="entry name" value="Methyltransf_31"/>
    <property type="match status" value="1"/>
</dbReference>
<feature type="domain" description="Methyltransferase type 11" evidence="4">
    <location>
        <begin position="134"/>
        <end position="217"/>
    </location>
</feature>
<keyword evidence="3" id="KW-0808">Transferase</keyword>
<dbReference type="Proteomes" id="UP001054945">
    <property type="component" value="Unassembled WGS sequence"/>
</dbReference>
<comment type="similarity">
    <text evidence="1">Belongs to the methyltransferase superfamily.</text>
</comment>
<reference evidence="6 7" key="1">
    <citation type="submission" date="2021-06" db="EMBL/GenBank/DDBJ databases">
        <title>Caerostris extrusa draft genome.</title>
        <authorList>
            <person name="Kono N."/>
            <person name="Arakawa K."/>
        </authorList>
    </citation>
    <scope>NUCLEOTIDE SEQUENCE [LARGE SCALE GENOMIC DNA]</scope>
</reference>
<dbReference type="InterPro" id="IPR029063">
    <property type="entry name" value="SAM-dependent_MTases_sf"/>
</dbReference>
<protein>
    <submittedName>
        <fullName evidence="6">Juvenile hormone acid O-methyltransferase</fullName>
    </submittedName>
</protein>
<keyword evidence="2" id="KW-0489">Methyltransferase</keyword>
<gene>
    <name evidence="6" type="primary">jhamt_3</name>
    <name evidence="6" type="ORF">CEXT_161311</name>
</gene>
<evidence type="ECO:0000313" key="6">
    <source>
        <dbReference type="EMBL" id="GIY65705.1"/>
    </source>
</evidence>
<dbReference type="InterPro" id="IPR013216">
    <property type="entry name" value="Methyltransf_11"/>
</dbReference>
<dbReference type="PANTHER" id="PTHR44942">
    <property type="entry name" value="METHYLTRANSF_11 DOMAIN-CONTAINING PROTEIN"/>
    <property type="match status" value="1"/>
</dbReference>